<dbReference type="GO" id="GO:0047522">
    <property type="term" value="F:15-oxoprostaglandin 13-reductase [NAD(P)+] activity"/>
    <property type="evidence" value="ECO:0007669"/>
    <property type="project" value="UniProtKB-EC"/>
</dbReference>
<dbReference type="InterPro" id="IPR013149">
    <property type="entry name" value="ADH-like_C"/>
</dbReference>
<feature type="non-terminal residue" evidence="10">
    <location>
        <position position="296"/>
    </location>
</feature>
<dbReference type="Pfam" id="PF00107">
    <property type="entry name" value="ADH_zinc_N"/>
    <property type="match status" value="1"/>
</dbReference>
<dbReference type="AlphaFoldDB" id="A0A8J6BKW5"/>
<proteinExistence type="inferred from homology"/>
<evidence type="ECO:0000256" key="1">
    <source>
        <dbReference type="ARBA" id="ARBA00010460"/>
    </source>
</evidence>
<sequence length="296" mass="32479">TWLCRLNNLHILFVQRFRMNEDTRTDYVHPWKISEVLDSGGIGVVQHSRHSDFKVGDFVTKLNWPWQTKCVLDGSSLTKLDPSLVDGHLSFFLGAVGFTGLTAFLGMKEKGHVIPGANQTMVVSGAAGACGSLAGQIGRFFGCSRIIGICGTDEKCSVLTSDLGFDAALNYKKAGLADKLKERCPSGVDVYFDNVGGEISDLVITQIHPNCEMPILIEGVLRLESYGQFLLETVATFVLVRCMVLGLSYNTRHCLWAKVAPFLEASSNVNFPDYSFYKLVCLKPNSIQNLNILLGS</sequence>
<evidence type="ECO:0000259" key="9">
    <source>
        <dbReference type="Pfam" id="PF16884"/>
    </source>
</evidence>
<feature type="domain" description="Alcohol dehydrogenase-like C-terminal" evidence="8">
    <location>
        <begin position="131"/>
        <end position="210"/>
    </location>
</feature>
<dbReference type="Gene3D" id="3.90.180.10">
    <property type="entry name" value="Medium-chain alcohol dehydrogenases, catalytic domain"/>
    <property type="match status" value="1"/>
</dbReference>
<dbReference type="Gene3D" id="3.40.50.720">
    <property type="entry name" value="NAD(P)-binding Rossmann-like Domain"/>
    <property type="match status" value="1"/>
</dbReference>
<keyword evidence="11" id="KW-1185">Reference proteome</keyword>
<evidence type="ECO:0000256" key="4">
    <source>
        <dbReference type="ARBA" id="ARBA00033119"/>
    </source>
</evidence>
<evidence type="ECO:0000313" key="10">
    <source>
        <dbReference type="EMBL" id="KAG9462073.1"/>
    </source>
</evidence>
<organism evidence="10 11">
    <name type="scientific">Eleutherodactylus coqui</name>
    <name type="common">Puerto Rican coqui</name>
    <dbReference type="NCBI Taxonomy" id="57060"/>
    <lineage>
        <taxon>Eukaryota</taxon>
        <taxon>Metazoa</taxon>
        <taxon>Chordata</taxon>
        <taxon>Craniata</taxon>
        <taxon>Vertebrata</taxon>
        <taxon>Euteleostomi</taxon>
        <taxon>Amphibia</taxon>
        <taxon>Batrachia</taxon>
        <taxon>Anura</taxon>
        <taxon>Neobatrachia</taxon>
        <taxon>Hyloidea</taxon>
        <taxon>Eleutherodactylidae</taxon>
        <taxon>Eleutherodactylinae</taxon>
        <taxon>Eleutherodactylus</taxon>
        <taxon>Eleutherodactylus</taxon>
    </lineage>
</organism>
<protein>
    <recommendedName>
        <fullName evidence="4">15-oxoprostaglandin 13-reductase</fullName>
        <ecNumber evidence="2">1.3.1.48</ecNumber>
    </recommendedName>
    <alternativeName>
        <fullName evidence="4">15-oxoprostaglandin 13-reductase</fullName>
    </alternativeName>
</protein>
<accession>A0A8J6BKW5</accession>
<dbReference type="PANTHER" id="PTHR43205">
    <property type="entry name" value="PROSTAGLANDIN REDUCTASE"/>
    <property type="match status" value="1"/>
</dbReference>
<feature type="domain" description="Oxidoreductase N-terminal" evidence="9">
    <location>
        <begin position="16"/>
        <end position="80"/>
    </location>
</feature>
<dbReference type="OrthoDB" id="809632at2759"/>
<dbReference type="SUPFAM" id="SSF51735">
    <property type="entry name" value="NAD(P)-binding Rossmann-fold domains"/>
    <property type="match status" value="1"/>
</dbReference>
<evidence type="ECO:0000313" key="11">
    <source>
        <dbReference type="Proteomes" id="UP000770717"/>
    </source>
</evidence>
<evidence type="ECO:0000256" key="6">
    <source>
        <dbReference type="ARBA" id="ARBA00048290"/>
    </source>
</evidence>
<dbReference type="InterPro" id="IPR045010">
    <property type="entry name" value="MDR_fam"/>
</dbReference>
<dbReference type="GO" id="GO:0006693">
    <property type="term" value="P:prostaglandin metabolic process"/>
    <property type="evidence" value="ECO:0007669"/>
    <property type="project" value="TreeGrafter"/>
</dbReference>
<evidence type="ECO:0000256" key="3">
    <source>
        <dbReference type="ARBA" id="ARBA00023002"/>
    </source>
</evidence>
<dbReference type="PANTHER" id="PTHR43205:SF5">
    <property type="entry name" value="PROSTAGLANDIN REDUCTASE 2"/>
    <property type="match status" value="1"/>
</dbReference>
<dbReference type="EMBL" id="WNTK01013812">
    <property type="protein sequence ID" value="KAG9462073.1"/>
    <property type="molecule type" value="Genomic_DNA"/>
</dbReference>
<comment type="catalytic activity">
    <reaction evidence="5">
        <text>13,14-dihydro-15-oxo-prostaglandin F1alpha + NADP(+) = 15-oxoprostaglandin F1alpha + NADPH + H(+)</text>
        <dbReference type="Rhea" id="RHEA:50592"/>
        <dbReference type="ChEBI" id="CHEBI:15378"/>
        <dbReference type="ChEBI" id="CHEBI:57783"/>
        <dbReference type="ChEBI" id="CHEBI:58349"/>
        <dbReference type="ChEBI" id="CHEBI:79072"/>
        <dbReference type="ChEBI" id="CHEBI:133411"/>
    </reaction>
    <physiologicalReaction direction="right-to-left" evidence="5">
        <dbReference type="Rhea" id="RHEA:50594"/>
    </physiologicalReaction>
</comment>
<evidence type="ECO:0000256" key="2">
    <source>
        <dbReference type="ARBA" id="ARBA00011981"/>
    </source>
</evidence>
<comment type="catalytic activity">
    <reaction evidence="7">
        <text>13,14-dihydro-15-oxo-prostaglandin E1 + NADP(+) = 15-oxoprostaglandin E1 + NADPH + H(+)</text>
        <dbReference type="Rhea" id="RHEA:50584"/>
        <dbReference type="ChEBI" id="CHEBI:15378"/>
        <dbReference type="ChEBI" id="CHEBI:57401"/>
        <dbReference type="ChEBI" id="CHEBI:57783"/>
        <dbReference type="ChEBI" id="CHEBI:58349"/>
        <dbReference type="ChEBI" id="CHEBI:133408"/>
    </reaction>
    <physiologicalReaction direction="right-to-left" evidence="7">
        <dbReference type="Rhea" id="RHEA:50586"/>
    </physiologicalReaction>
</comment>
<dbReference type="Proteomes" id="UP000770717">
    <property type="component" value="Unassembled WGS sequence"/>
</dbReference>
<dbReference type="Pfam" id="PF16884">
    <property type="entry name" value="ADH_N_2"/>
    <property type="match status" value="1"/>
</dbReference>
<comment type="catalytic activity">
    <reaction evidence="6">
        <text>13,14-dihydro-15-oxo-PGF2alpha + NADP(+) = 15-oxoprostaglandin F2alpha + NADPH + H(+)</text>
        <dbReference type="Rhea" id="RHEA:50588"/>
        <dbReference type="ChEBI" id="CHEBI:15378"/>
        <dbReference type="ChEBI" id="CHEBI:57783"/>
        <dbReference type="ChEBI" id="CHEBI:58349"/>
        <dbReference type="ChEBI" id="CHEBI:133374"/>
        <dbReference type="ChEBI" id="CHEBI:133409"/>
    </reaction>
    <physiologicalReaction direction="right-to-left" evidence="6">
        <dbReference type="Rhea" id="RHEA:50590"/>
    </physiologicalReaction>
</comment>
<evidence type="ECO:0000256" key="5">
    <source>
        <dbReference type="ARBA" id="ARBA00047878"/>
    </source>
</evidence>
<keyword evidence="3" id="KW-0560">Oxidoreductase</keyword>
<reference evidence="10" key="1">
    <citation type="thesis" date="2020" institute="ProQuest LLC" country="789 East Eisenhower Parkway, Ann Arbor, MI, USA">
        <title>Comparative Genomics and Chromosome Evolution.</title>
        <authorList>
            <person name="Mudd A.B."/>
        </authorList>
    </citation>
    <scope>NUCLEOTIDE SEQUENCE</scope>
    <source>
        <strain evidence="10">HN-11 Male</strain>
        <tissue evidence="10">Kidney and liver</tissue>
    </source>
</reference>
<dbReference type="EC" id="1.3.1.48" evidence="2"/>
<dbReference type="InterPro" id="IPR036291">
    <property type="entry name" value="NAD(P)-bd_dom_sf"/>
</dbReference>
<comment type="caution">
    <text evidence="10">The sequence shown here is derived from an EMBL/GenBank/DDBJ whole genome shotgun (WGS) entry which is preliminary data.</text>
</comment>
<name>A0A8J6BKW5_ELECQ</name>
<evidence type="ECO:0000256" key="7">
    <source>
        <dbReference type="ARBA" id="ARBA00049070"/>
    </source>
</evidence>
<dbReference type="InterPro" id="IPR041694">
    <property type="entry name" value="ADH_N_2"/>
</dbReference>
<dbReference type="InterPro" id="IPR011032">
    <property type="entry name" value="GroES-like_sf"/>
</dbReference>
<comment type="similarity">
    <text evidence="1">Belongs to the NADP-dependent oxidoreductase L4BD family.</text>
</comment>
<evidence type="ECO:0000259" key="8">
    <source>
        <dbReference type="Pfam" id="PF00107"/>
    </source>
</evidence>
<gene>
    <name evidence="10" type="ORF">GDO78_014953</name>
</gene>
<dbReference type="SUPFAM" id="SSF50129">
    <property type="entry name" value="GroES-like"/>
    <property type="match status" value="1"/>
</dbReference>